<comment type="similarity">
    <text evidence="1">Belongs to the HpcH/HpaI aldolase family.</text>
</comment>
<dbReference type="EC" id="4.1.2.52" evidence="5"/>
<protein>
    <submittedName>
        <fullName evidence="5">4-hydroxy-2-oxoheptanedioate aldolase</fullName>
        <ecNumber evidence="5">4.1.2.52</ecNumber>
    </submittedName>
</protein>
<evidence type="ECO:0000313" key="6">
    <source>
        <dbReference type="Proteomes" id="UP000614047"/>
    </source>
</evidence>
<keyword evidence="2" id="KW-0479">Metal-binding</keyword>
<evidence type="ECO:0000259" key="4">
    <source>
        <dbReference type="Pfam" id="PF03328"/>
    </source>
</evidence>
<gene>
    <name evidence="5" type="ORF">IW256_000126</name>
</gene>
<keyword evidence="6" id="KW-1185">Reference proteome</keyword>
<feature type="domain" description="HpcH/HpaI aldolase/citrate lyase" evidence="4">
    <location>
        <begin position="25"/>
        <end position="215"/>
    </location>
</feature>
<evidence type="ECO:0000256" key="1">
    <source>
        <dbReference type="ARBA" id="ARBA00005568"/>
    </source>
</evidence>
<dbReference type="GO" id="GO:0016832">
    <property type="term" value="F:aldehyde-lyase activity"/>
    <property type="evidence" value="ECO:0007669"/>
    <property type="project" value="TreeGrafter"/>
</dbReference>
<evidence type="ECO:0000313" key="5">
    <source>
        <dbReference type="EMBL" id="MBG6086013.1"/>
    </source>
</evidence>
<dbReference type="InterPro" id="IPR050251">
    <property type="entry name" value="HpcH-HpaI_aldolase"/>
</dbReference>
<dbReference type="GO" id="GO:0046872">
    <property type="term" value="F:metal ion binding"/>
    <property type="evidence" value="ECO:0007669"/>
    <property type="project" value="UniProtKB-KW"/>
</dbReference>
<dbReference type="RefSeq" id="WP_197009072.1">
    <property type="nucleotide sequence ID" value="NZ_BAABES010000014.1"/>
</dbReference>
<dbReference type="Gene3D" id="3.20.20.60">
    <property type="entry name" value="Phosphoenolpyruvate-binding domains"/>
    <property type="match status" value="1"/>
</dbReference>
<comment type="caution">
    <text evidence="5">The sequence shown here is derived from an EMBL/GenBank/DDBJ whole genome shotgun (WGS) entry which is preliminary data.</text>
</comment>
<dbReference type="SUPFAM" id="SSF51621">
    <property type="entry name" value="Phosphoenolpyruvate/pyruvate domain"/>
    <property type="match status" value="1"/>
</dbReference>
<proteinExistence type="inferred from homology"/>
<organism evidence="5 6">
    <name type="scientific">Actinomadura viridis</name>
    <dbReference type="NCBI Taxonomy" id="58110"/>
    <lineage>
        <taxon>Bacteria</taxon>
        <taxon>Bacillati</taxon>
        <taxon>Actinomycetota</taxon>
        <taxon>Actinomycetes</taxon>
        <taxon>Streptosporangiales</taxon>
        <taxon>Thermomonosporaceae</taxon>
        <taxon>Actinomadura</taxon>
    </lineage>
</organism>
<dbReference type="InterPro" id="IPR040442">
    <property type="entry name" value="Pyrv_kinase-like_dom_sf"/>
</dbReference>
<dbReference type="Proteomes" id="UP000614047">
    <property type="component" value="Unassembled WGS sequence"/>
</dbReference>
<dbReference type="Pfam" id="PF03328">
    <property type="entry name" value="HpcH_HpaI"/>
    <property type="match status" value="1"/>
</dbReference>
<dbReference type="InterPro" id="IPR005000">
    <property type="entry name" value="Aldolase/citrate-lyase_domain"/>
</dbReference>
<evidence type="ECO:0000256" key="3">
    <source>
        <dbReference type="ARBA" id="ARBA00023239"/>
    </source>
</evidence>
<keyword evidence="3 5" id="KW-0456">Lyase</keyword>
<dbReference type="PANTHER" id="PTHR30502">
    <property type="entry name" value="2-KETO-3-DEOXY-L-RHAMNONATE ALDOLASE"/>
    <property type="match status" value="1"/>
</dbReference>
<evidence type="ECO:0000256" key="2">
    <source>
        <dbReference type="ARBA" id="ARBA00022723"/>
    </source>
</evidence>
<dbReference type="PANTHER" id="PTHR30502:SF0">
    <property type="entry name" value="PHOSPHOENOLPYRUVATE CARBOXYLASE FAMILY PROTEIN"/>
    <property type="match status" value="1"/>
</dbReference>
<dbReference type="GO" id="GO:0005737">
    <property type="term" value="C:cytoplasm"/>
    <property type="evidence" value="ECO:0007669"/>
    <property type="project" value="TreeGrafter"/>
</dbReference>
<dbReference type="EMBL" id="JADOUA010000001">
    <property type="protein sequence ID" value="MBG6086013.1"/>
    <property type="molecule type" value="Genomic_DNA"/>
</dbReference>
<reference evidence="5" key="1">
    <citation type="submission" date="2020-11" db="EMBL/GenBank/DDBJ databases">
        <title>Sequencing the genomes of 1000 actinobacteria strains.</title>
        <authorList>
            <person name="Klenk H.-P."/>
        </authorList>
    </citation>
    <scope>NUCLEOTIDE SEQUENCE</scope>
    <source>
        <strain evidence="5">DSM 43175</strain>
    </source>
</reference>
<dbReference type="InterPro" id="IPR015813">
    <property type="entry name" value="Pyrv/PenolPyrv_kinase-like_dom"/>
</dbReference>
<dbReference type="AlphaFoldDB" id="A0A931GG53"/>
<accession>A0A931GG53</accession>
<sequence length="249" mass="25606">MTALRQRLRSGEPLLGGILRMPGEALVEIAGIAGLDYVLVDCEHGPADLVALQHHITAAEAHGLAVLVRVGADDPGLVLRVLDLGAAGIVVPHVDTADEARAAVTAAHYPPLGRRGFATYSRSGRFGAVPIAEHLRRASEETLVVVMAETPSACANAPEILAVEGVDAIWVGPADLSVAMGLTGGGAEPAVQAAIASVRAAARDAGRSVMTIVDSPGRAAEAPPGLIVYNLAHILLTTFRDLAAARTPR</sequence>
<name>A0A931GG53_9ACTN</name>